<proteinExistence type="inferred from homology"/>
<sequence>MFDYHVHTSFSEDSQADMEETIKKAIQQGIKEVCFTDHVDYDFCVDGANFEFDIKEYKQTITGYAQKYKNKLSILKGVELGVQPHISEKCSKLTQQGEFDFVIASTHTAQRKDIHTKKFFEGKSAKEANEIYYLELYESIKKFNEFSVIGHIDLLKRYNVEIASGKVQNHLDILEEIFKYLIHNGKGIEINTSGYRYDLGEPLPSVKILKMYKQMGGEIVTLGSDSHTKDTLCHNFSLAKKCMEDAGLKYIARFKKMKPYFVKI</sequence>
<gene>
    <name evidence="10" type="ORF">PRVXH_000819</name>
</gene>
<dbReference type="PANTHER" id="PTHR21039">
    <property type="entry name" value="HISTIDINOL PHOSPHATASE-RELATED"/>
    <property type="match status" value="1"/>
</dbReference>
<organism evidence="10">
    <name type="scientific">Proteinivorax hydrogeniformans</name>
    <dbReference type="NCBI Taxonomy" id="1826727"/>
    <lineage>
        <taxon>Bacteria</taxon>
        <taxon>Bacillati</taxon>
        <taxon>Bacillota</taxon>
        <taxon>Clostridia</taxon>
        <taxon>Eubacteriales</taxon>
        <taxon>Proteinivoracaceae</taxon>
        <taxon>Proteinivorax</taxon>
    </lineage>
</organism>
<evidence type="ECO:0000256" key="2">
    <source>
        <dbReference type="ARBA" id="ARBA00009152"/>
    </source>
</evidence>
<dbReference type="SUPFAM" id="SSF89550">
    <property type="entry name" value="PHP domain-like"/>
    <property type="match status" value="1"/>
</dbReference>
<dbReference type="InterPro" id="IPR003141">
    <property type="entry name" value="Pol/His_phosphatase_N"/>
</dbReference>
<evidence type="ECO:0000256" key="8">
    <source>
        <dbReference type="RuleBase" id="RU366003"/>
    </source>
</evidence>
<dbReference type="InterPro" id="IPR004013">
    <property type="entry name" value="PHP_dom"/>
</dbReference>
<reference evidence="10" key="2">
    <citation type="submission" date="2024-06" db="EMBL/GenBank/DDBJ databases">
        <authorList>
            <person name="Petrova K.O."/>
            <person name="Toshchakov S.V."/>
            <person name="Boltjanskaja Y.V."/>
            <person name="Kevbrin V.V."/>
        </authorList>
    </citation>
    <scope>NUCLEOTIDE SEQUENCE</scope>
    <source>
        <strain evidence="10">Z-710</strain>
    </source>
</reference>
<keyword evidence="6 8" id="KW-0368">Histidine biosynthesis</keyword>
<dbReference type="GO" id="GO:0005737">
    <property type="term" value="C:cytoplasm"/>
    <property type="evidence" value="ECO:0007669"/>
    <property type="project" value="TreeGrafter"/>
</dbReference>
<dbReference type="Pfam" id="PF02811">
    <property type="entry name" value="PHP"/>
    <property type="match status" value="1"/>
</dbReference>
<evidence type="ECO:0000256" key="6">
    <source>
        <dbReference type="ARBA" id="ARBA00023102"/>
    </source>
</evidence>
<dbReference type="NCBIfam" id="TIGR01856">
    <property type="entry name" value="hisJ_fam"/>
    <property type="match status" value="1"/>
</dbReference>
<evidence type="ECO:0000256" key="5">
    <source>
        <dbReference type="ARBA" id="ARBA00022801"/>
    </source>
</evidence>
<evidence type="ECO:0000256" key="4">
    <source>
        <dbReference type="ARBA" id="ARBA00022605"/>
    </source>
</evidence>
<evidence type="ECO:0000256" key="3">
    <source>
        <dbReference type="ARBA" id="ARBA00013085"/>
    </source>
</evidence>
<evidence type="ECO:0000259" key="9">
    <source>
        <dbReference type="SMART" id="SM00481"/>
    </source>
</evidence>
<dbReference type="GO" id="GO:0000105">
    <property type="term" value="P:L-histidine biosynthetic process"/>
    <property type="evidence" value="ECO:0007669"/>
    <property type="project" value="UniProtKB-UniRule"/>
</dbReference>
<feature type="domain" description="Polymerase/histidinol phosphatase N-terminal" evidence="9">
    <location>
        <begin position="2"/>
        <end position="84"/>
    </location>
</feature>
<dbReference type="EMBL" id="CP159485">
    <property type="protein sequence ID" value="XCI29496.1"/>
    <property type="molecule type" value="Genomic_DNA"/>
</dbReference>
<dbReference type="RefSeq" id="WP_353894044.1">
    <property type="nucleotide sequence ID" value="NZ_CP159485.1"/>
</dbReference>
<evidence type="ECO:0000256" key="1">
    <source>
        <dbReference type="ARBA" id="ARBA00004970"/>
    </source>
</evidence>
<reference evidence="10" key="1">
    <citation type="journal article" date="2018" name="Antonie Van Leeuwenhoek">
        <title>Proteinivorax hydrogeniformans sp. nov., an anaerobic, haloalkaliphilic bacterium fermenting proteinaceous compounds with high hydrogen production.</title>
        <authorList>
            <person name="Boltyanskaya Y."/>
            <person name="Detkova E."/>
            <person name="Pimenov N."/>
            <person name="Kevbrin V."/>
        </authorList>
    </citation>
    <scope>NUCLEOTIDE SEQUENCE</scope>
    <source>
        <strain evidence="10">Z-710</strain>
    </source>
</reference>
<keyword evidence="5 8" id="KW-0378">Hydrolase</keyword>
<accession>A0AAU8HVS3</accession>
<dbReference type="Gene3D" id="3.20.20.140">
    <property type="entry name" value="Metal-dependent hydrolases"/>
    <property type="match status" value="1"/>
</dbReference>
<keyword evidence="4 8" id="KW-0028">Amino-acid biosynthesis</keyword>
<comment type="catalytic activity">
    <reaction evidence="7 8">
        <text>L-histidinol phosphate + H2O = L-histidinol + phosphate</text>
        <dbReference type="Rhea" id="RHEA:14465"/>
        <dbReference type="ChEBI" id="CHEBI:15377"/>
        <dbReference type="ChEBI" id="CHEBI:43474"/>
        <dbReference type="ChEBI" id="CHEBI:57699"/>
        <dbReference type="ChEBI" id="CHEBI:57980"/>
        <dbReference type="EC" id="3.1.3.15"/>
    </reaction>
</comment>
<dbReference type="SMART" id="SM00481">
    <property type="entry name" value="POLIIIAc"/>
    <property type="match status" value="1"/>
</dbReference>
<comment type="pathway">
    <text evidence="1 8">Amino-acid biosynthesis; L-histidine biosynthesis; L-histidine from 5-phospho-alpha-D-ribose 1-diphosphate: step 8/9.</text>
</comment>
<evidence type="ECO:0000313" key="10">
    <source>
        <dbReference type="EMBL" id="XCI29496.1"/>
    </source>
</evidence>
<dbReference type="PANTHER" id="PTHR21039:SF0">
    <property type="entry name" value="HISTIDINOL-PHOSPHATASE"/>
    <property type="match status" value="1"/>
</dbReference>
<dbReference type="InterPro" id="IPR016195">
    <property type="entry name" value="Pol/histidinol_Pase-like"/>
</dbReference>
<protein>
    <recommendedName>
        <fullName evidence="3 8">Histidinol-phosphatase</fullName>
        <shortName evidence="8">HolPase</shortName>
        <ecNumber evidence="3 8">3.1.3.15</ecNumber>
    </recommendedName>
</protein>
<dbReference type="GO" id="GO:0004401">
    <property type="term" value="F:histidinol-phosphatase activity"/>
    <property type="evidence" value="ECO:0007669"/>
    <property type="project" value="UniProtKB-UniRule"/>
</dbReference>
<dbReference type="EC" id="3.1.3.15" evidence="3 8"/>
<dbReference type="AlphaFoldDB" id="A0AAU8HVS3"/>
<evidence type="ECO:0000256" key="7">
    <source>
        <dbReference type="ARBA" id="ARBA00049158"/>
    </source>
</evidence>
<comment type="similarity">
    <text evidence="2 8">Belongs to the PHP hydrolase family. HisK subfamily.</text>
</comment>
<dbReference type="InterPro" id="IPR010140">
    <property type="entry name" value="Histidinol_P_phosphatase_HisJ"/>
</dbReference>
<name>A0AAU8HVS3_9FIRM</name>